<dbReference type="GO" id="GO:0046872">
    <property type="term" value="F:metal ion binding"/>
    <property type="evidence" value="ECO:0007669"/>
    <property type="project" value="UniProtKB-KW"/>
</dbReference>
<dbReference type="InterPro" id="IPR000979">
    <property type="entry name" value="Phosphodiesterase_MJ0936/Vps29"/>
</dbReference>
<evidence type="ECO:0000313" key="7">
    <source>
        <dbReference type="Proteomes" id="UP000245533"/>
    </source>
</evidence>
<dbReference type="GO" id="GO:0016787">
    <property type="term" value="F:hydrolase activity"/>
    <property type="evidence" value="ECO:0007669"/>
    <property type="project" value="UniProtKB-UniRule"/>
</dbReference>
<organism evidence="6 7">
    <name type="scientific">Rhodohalobacter mucosus</name>
    <dbReference type="NCBI Taxonomy" id="2079485"/>
    <lineage>
        <taxon>Bacteria</taxon>
        <taxon>Pseudomonadati</taxon>
        <taxon>Balneolota</taxon>
        <taxon>Balneolia</taxon>
        <taxon>Balneolales</taxon>
        <taxon>Balneolaceae</taxon>
        <taxon>Rhodohalobacter</taxon>
    </lineage>
</organism>
<comment type="cofactor">
    <cofactor evidence="4">
        <name>a divalent metal cation</name>
        <dbReference type="ChEBI" id="CHEBI:60240"/>
    </cofactor>
</comment>
<comment type="similarity">
    <text evidence="1 4">Belongs to the metallophosphoesterase superfamily. YfcE family.</text>
</comment>
<dbReference type="InterPro" id="IPR029052">
    <property type="entry name" value="Metallo-depent_PP-like"/>
</dbReference>
<evidence type="ECO:0000259" key="5">
    <source>
        <dbReference type="Pfam" id="PF12850"/>
    </source>
</evidence>
<dbReference type="InterPro" id="IPR053193">
    <property type="entry name" value="MetalloPDE_YfcE-like"/>
</dbReference>
<accession>A0A316TSV0</accession>
<dbReference type="Pfam" id="PF12850">
    <property type="entry name" value="Metallophos_2"/>
    <property type="match status" value="1"/>
</dbReference>
<evidence type="ECO:0000256" key="4">
    <source>
        <dbReference type="RuleBase" id="RU362039"/>
    </source>
</evidence>
<dbReference type="EMBL" id="QGGB01000010">
    <property type="protein sequence ID" value="PWN05344.1"/>
    <property type="molecule type" value="Genomic_DNA"/>
</dbReference>
<dbReference type="RefSeq" id="WP_109647900.1">
    <property type="nucleotide sequence ID" value="NZ_QGGB01000010.1"/>
</dbReference>
<gene>
    <name evidence="6" type="ORF">DDZ15_14855</name>
</gene>
<dbReference type="InterPro" id="IPR024654">
    <property type="entry name" value="Calcineurin-like_PHP_lpxH"/>
</dbReference>
<dbReference type="Gene3D" id="3.60.21.10">
    <property type="match status" value="1"/>
</dbReference>
<dbReference type="OrthoDB" id="9813918at2"/>
<keyword evidence="7" id="KW-1185">Reference proteome</keyword>
<dbReference type="EC" id="3.1.4.-" evidence="4"/>
<evidence type="ECO:0000313" key="6">
    <source>
        <dbReference type="EMBL" id="PWN05344.1"/>
    </source>
</evidence>
<dbReference type="InterPro" id="IPR020935">
    <property type="entry name" value="PdiEstase_YfcE_CS"/>
</dbReference>
<evidence type="ECO:0000256" key="1">
    <source>
        <dbReference type="ARBA" id="ARBA00008950"/>
    </source>
</evidence>
<sequence length="161" mass="17873">MLIGICSDSHDHVDHIQKAVSVFRENSVDRVIHAGDYCSPFTISHFAGLPLHGIFGNNDGDKYLLVKKFDEIGAELHGDFFAFETDKVKIAVYHGTYPEITQSLETCGKYDVVISGHTHQARLDTVENTLVINPGSVKGFDEDAMVALFDTASRQVRFTEL</sequence>
<dbReference type="PANTHER" id="PTHR43165:SF1">
    <property type="entry name" value="PHOSPHODIESTERASE MJ0936"/>
    <property type="match status" value="1"/>
</dbReference>
<feature type="domain" description="Calcineurin-like phosphoesterase" evidence="5">
    <location>
        <begin position="1"/>
        <end position="152"/>
    </location>
</feature>
<evidence type="ECO:0000256" key="3">
    <source>
        <dbReference type="ARBA" id="ARBA00022801"/>
    </source>
</evidence>
<dbReference type="Proteomes" id="UP000245533">
    <property type="component" value="Unassembled WGS sequence"/>
</dbReference>
<comment type="caution">
    <text evidence="6">The sequence shown here is derived from an EMBL/GenBank/DDBJ whole genome shotgun (WGS) entry which is preliminary data.</text>
</comment>
<proteinExistence type="inferred from homology"/>
<dbReference type="AlphaFoldDB" id="A0A316TSV0"/>
<name>A0A316TSV0_9BACT</name>
<dbReference type="SUPFAM" id="SSF56300">
    <property type="entry name" value="Metallo-dependent phosphatases"/>
    <property type="match status" value="1"/>
</dbReference>
<dbReference type="NCBIfam" id="TIGR00040">
    <property type="entry name" value="yfcE"/>
    <property type="match status" value="1"/>
</dbReference>
<evidence type="ECO:0000256" key="2">
    <source>
        <dbReference type="ARBA" id="ARBA00022723"/>
    </source>
</evidence>
<dbReference type="InterPro" id="IPR041802">
    <property type="entry name" value="MPP_YfcE"/>
</dbReference>
<reference evidence="6 7" key="1">
    <citation type="submission" date="2018-05" db="EMBL/GenBank/DDBJ databases">
        <title>Rhodohalobacter halophilus gen. nov., sp. nov., a moderately halophilic member of the family Balneolaceae.</title>
        <authorList>
            <person name="Liu Z.-W."/>
        </authorList>
    </citation>
    <scope>NUCLEOTIDE SEQUENCE [LARGE SCALE GENOMIC DNA]</scope>
    <source>
        <strain evidence="6 7">8A47</strain>
    </source>
</reference>
<dbReference type="PROSITE" id="PS01269">
    <property type="entry name" value="UPF0025"/>
    <property type="match status" value="1"/>
</dbReference>
<dbReference type="CDD" id="cd00841">
    <property type="entry name" value="MPP_YfcE"/>
    <property type="match status" value="1"/>
</dbReference>
<dbReference type="PANTHER" id="PTHR43165">
    <property type="entry name" value="METALLOPHOSPHOESTERASE"/>
    <property type="match status" value="1"/>
</dbReference>
<keyword evidence="2 4" id="KW-0479">Metal-binding</keyword>
<protein>
    <recommendedName>
        <fullName evidence="4">Phosphoesterase</fullName>
        <ecNumber evidence="4">3.1.4.-</ecNumber>
    </recommendedName>
</protein>
<keyword evidence="3" id="KW-0378">Hydrolase</keyword>